<dbReference type="Gene3D" id="3.40.50.1820">
    <property type="entry name" value="alpha/beta hydrolase"/>
    <property type="match status" value="1"/>
</dbReference>
<dbReference type="RefSeq" id="WP_057679429.1">
    <property type="nucleotide sequence ID" value="NZ_JAGHVR010000008.1"/>
</dbReference>
<proteinExistence type="predicted"/>
<comment type="caution">
    <text evidence="2">The sequence shown here is derived from an EMBL/GenBank/DDBJ whole genome shotgun (WGS) entry which is preliminary data.</text>
</comment>
<dbReference type="STRING" id="1437877.GCA_001564415_04012"/>
<gene>
    <name evidence="2" type="ORF">IM53_015540</name>
</gene>
<dbReference type="Proteomes" id="UP000050546">
    <property type="component" value="Unassembled WGS sequence"/>
</dbReference>
<dbReference type="SUPFAM" id="SSF53474">
    <property type="entry name" value="alpha/beta-Hydrolases"/>
    <property type="match status" value="1"/>
</dbReference>
<evidence type="ECO:0000313" key="3">
    <source>
        <dbReference type="Proteomes" id="UP000050546"/>
    </source>
</evidence>
<organism evidence="2 3">
    <name type="scientific">Xanthomonas phaseoli pv. dieffenbachiae</name>
    <dbReference type="NCBI Taxonomy" id="92828"/>
    <lineage>
        <taxon>Bacteria</taxon>
        <taxon>Pseudomonadati</taxon>
        <taxon>Pseudomonadota</taxon>
        <taxon>Gammaproteobacteria</taxon>
        <taxon>Lysobacterales</taxon>
        <taxon>Lysobacteraceae</taxon>
        <taxon>Xanthomonas</taxon>
    </lineage>
</organism>
<protein>
    <submittedName>
        <fullName evidence="2">Uncharacterized protein</fullName>
    </submittedName>
</protein>
<dbReference type="InterPro" id="IPR029058">
    <property type="entry name" value="AB_hydrolase_fold"/>
</dbReference>
<dbReference type="EMBL" id="JPYI02000083">
    <property type="protein sequence ID" value="OQP76740.1"/>
    <property type="molecule type" value="Genomic_DNA"/>
</dbReference>
<sequence>MSQPRAASDADAVGKPEKIGPPQWTNPRNVGILQRITQVRSPEYRPPPEDWFTFAAEYNTPDYRAADAAGEDASFLQFVGLAGDSMSPLIDLRALWPQFAIPVYLIQGEQDLVTPAHISTAYLDALSAPSKDCLLLPRTGHDSIRR</sequence>
<feature type="region of interest" description="Disordered" evidence="1">
    <location>
        <begin position="1"/>
        <end position="30"/>
    </location>
</feature>
<evidence type="ECO:0000313" key="2">
    <source>
        <dbReference type="EMBL" id="OQP76740.1"/>
    </source>
</evidence>
<reference evidence="2 3" key="2">
    <citation type="journal article" date="2017" name="Plant Pathol.">
        <title>Pathogenicity and virulence gene content of Xanthomonas strains infecting Araceae, formerly known as Xanthomonas axonopodis pv. dieffenbachiae.</title>
        <authorList>
            <person name="Constantin E.C."/>
            <person name="Haegeman A."/>
            <person name="Van Vaerenbergh J."/>
            <person name="Baeyen S."/>
            <person name="Van Malderghem C."/>
            <person name="Maes M."/>
            <person name="Cottyn B."/>
        </authorList>
    </citation>
    <scope>NUCLEOTIDE SEQUENCE [LARGE SCALE GENOMIC DNA]</scope>
    <source>
        <strain evidence="2 3">LMG 25940</strain>
    </source>
</reference>
<name>A0A1V9H1X9_9XANT</name>
<evidence type="ECO:0000256" key="1">
    <source>
        <dbReference type="SAM" id="MobiDB-lite"/>
    </source>
</evidence>
<dbReference type="AlphaFoldDB" id="A0A1V9H1X9"/>
<accession>A0A1V9H1X9</accession>
<reference evidence="2 3" key="1">
    <citation type="journal article" date="2016" name="Plant Pathol.">
        <title>Genetic characterization of strains named as Xanthomonas axonopodis pv. dieffenbachiae leads to a taxonomic revision of the X. axonopodis species complex.</title>
        <authorList>
            <person name="Constantin E.C."/>
            <person name="Cleenwerck I."/>
            <person name="Maes M."/>
            <person name="Baeyen S."/>
            <person name="Van Malderghem C."/>
            <person name="De Vos P."/>
            <person name="Cottyn B."/>
        </authorList>
    </citation>
    <scope>NUCLEOTIDE SEQUENCE [LARGE SCALE GENOMIC DNA]</scope>
    <source>
        <strain evidence="2 3">LMG 25940</strain>
    </source>
</reference>